<protein>
    <submittedName>
        <fullName evidence="2">Uncharacterized protein</fullName>
    </submittedName>
</protein>
<feature type="region of interest" description="Disordered" evidence="1">
    <location>
        <begin position="137"/>
        <end position="157"/>
    </location>
</feature>
<accession>A0ABD2B8B0</accession>
<evidence type="ECO:0000313" key="2">
    <source>
        <dbReference type="EMBL" id="KAL2728966.1"/>
    </source>
</evidence>
<name>A0ABD2B8B0_VESSQ</name>
<sequence length="169" mass="19060">MVATEAGGYVTGEKDSKEGSVPDIGSRKNKELEFQSSGCQARSNETRPRIPSTEKNEAATTWIIRSRTSTRIWLFGGFVRAVKIEDNRCDSQWEPVTFTEANRSKLEEGFSSTMSILSRNRYEISRDTTAHFNPFVNTDDGLPRADPNQSLPTNANSPTRFHRDYNVAY</sequence>
<dbReference type="Proteomes" id="UP001607302">
    <property type="component" value="Unassembled WGS sequence"/>
</dbReference>
<evidence type="ECO:0000313" key="3">
    <source>
        <dbReference type="Proteomes" id="UP001607302"/>
    </source>
</evidence>
<dbReference type="AlphaFoldDB" id="A0ABD2B8B0"/>
<feature type="compositionally biased region" description="Polar residues" evidence="1">
    <location>
        <begin position="34"/>
        <end position="43"/>
    </location>
</feature>
<feature type="compositionally biased region" description="Basic and acidic residues" evidence="1">
    <location>
        <begin position="44"/>
        <end position="54"/>
    </location>
</feature>
<feature type="region of interest" description="Disordered" evidence="1">
    <location>
        <begin position="1"/>
        <end position="54"/>
    </location>
</feature>
<organism evidence="2 3">
    <name type="scientific">Vespula squamosa</name>
    <name type="common">Southern yellow jacket</name>
    <name type="synonym">Wasp</name>
    <dbReference type="NCBI Taxonomy" id="30214"/>
    <lineage>
        <taxon>Eukaryota</taxon>
        <taxon>Metazoa</taxon>
        <taxon>Ecdysozoa</taxon>
        <taxon>Arthropoda</taxon>
        <taxon>Hexapoda</taxon>
        <taxon>Insecta</taxon>
        <taxon>Pterygota</taxon>
        <taxon>Neoptera</taxon>
        <taxon>Endopterygota</taxon>
        <taxon>Hymenoptera</taxon>
        <taxon>Apocrita</taxon>
        <taxon>Aculeata</taxon>
        <taxon>Vespoidea</taxon>
        <taxon>Vespidae</taxon>
        <taxon>Vespinae</taxon>
        <taxon>Vespula</taxon>
    </lineage>
</organism>
<comment type="caution">
    <text evidence="2">The sequence shown here is derived from an EMBL/GenBank/DDBJ whole genome shotgun (WGS) entry which is preliminary data.</text>
</comment>
<reference evidence="2 3" key="1">
    <citation type="journal article" date="2024" name="Ann. Entomol. Soc. Am.">
        <title>Genomic analyses of the southern and eastern yellowjacket wasps (Hymenoptera: Vespidae) reveal evolutionary signatures of social life.</title>
        <authorList>
            <person name="Catto M.A."/>
            <person name="Caine P.B."/>
            <person name="Orr S.E."/>
            <person name="Hunt B.G."/>
            <person name="Goodisman M.A.D."/>
        </authorList>
    </citation>
    <scope>NUCLEOTIDE SEQUENCE [LARGE SCALE GENOMIC DNA]</scope>
    <source>
        <strain evidence="2">233</strain>
        <tissue evidence="2">Head and thorax</tissue>
    </source>
</reference>
<evidence type="ECO:0000256" key="1">
    <source>
        <dbReference type="SAM" id="MobiDB-lite"/>
    </source>
</evidence>
<feature type="compositionally biased region" description="Basic and acidic residues" evidence="1">
    <location>
        <begin position="12"/>
        <end position="33"/>
    </location>
</feature>
<keyword evidence="3" id="KW-1185">Reference proteome</keyword>
<gene>
    <name evidence="2" type="ORF">V1478_006598</name>
</gene>
<dbReference type="EMBL" id="JAUDFV010000132">
    <property type="protein sequence ID" value="KAL2728966.1"/>
    <property type="molecule type" value="Genomic_DNA"/>
</dbReference>
<feature type="compositionally biased region" description="Polar residues" evidence="1">
    <location>
        <begin position="147"/>
        <end position="157"/>
    </location>
</feature>
<proteinExistence type="predicted"/>